<comment type="caution">
    <text evidence="1">The sequence shown here is derived from an EMBL/GenBank/DDBJ whole genome shotgun (WGS) entry which is preliminary data.</text>
</comment>
<dbReference type="EMBL" id="SLWR01000007">
    <property type="protein sequence ID" value="TCO46180.1"/>
    <property type="molecule type" value="Genomic_DNA"/>
</dbReference>
<evidence type="ECO:0008006" key="3">
    <source>
        <dbReference type="Google" id="ProtNLM"/>
    </source>
</evidence>
<accession>A0A4V2S3Y0</accession>
<reference evidence="1 2" key="1">
    <citation type="journal article" date="2015" name="Stand. Genomic Sci.">
        <title>Genomic Encyclopedia of Bacterial and Archaeal Type Strains, Phase III: the genomes of soil and plant-associated and newly described type strains.</title>
        <authorList>
            <person name="Whitman W.B."/>
            <person name="Woyke T."/>
            <person name="Klenk H.P."/>
            <person name="Zhou Y."/>
            <person name="Lilburn T.G."/>
            <person name="Beck B.J."/>
            <person name="De Vos P."/>
            <person name="Vandamme P."/>
            <person name="Eisen J.A."/>
            <person name="Garrity G."/>
            <person name="Hugenholtz P."/>
            <person name="Kyrpides N.C."/>
        </authorList>
    </citation>
    <scope>NUCLEOTIDE SEQUENCE [LARGE SCALE GENOMIC DNA]</scope>
    <source>
        <strain evidence="1 2">VKM Ac-2541</strain>
    </source>
</reference>
<keyword evidence="2" id="KW-1185">Reference proteome</keyword>
<evidence type="ECO:0000313" key="1">
    <source>
        <dbReference type="EMBL" id="TCO46180.1"/>
    </source>
</evidence>
<dbReference type="OrthoDB" id="9872197at2"/>
<dbReference type="Proteomes" id="UP000295573">
    <property type="component" value="Unassembled WGS sequence"/>
</dbReference>
<protein>
    <recommendedName>
        <fullName evidence="3">VapC45 PIN like domain-containing protein</fullName>
    </recommendedName>
</protein>
<evidence type="ECO:0000313" key="2">
    <source>
        <dbReference type="Proteomes" id="UP000295573"/>
    </source>
</evidence>
<dbReference type="RefSeq" id="WP_132151107.1">
    <property type="nucleotide sequence ID" value="NZ_SLWR01000007.1"/>
</dbReference>
<sequence>MTERLRFALDQNFPPFVLDVAEYFPNTELKPLFKIEPRLCDLDDRRLIIYLHQAGWHGLISNNYRMLWVPPEIAAIVKARIAVFAIEGLGDDPLRATGSVLLHLPAVLKRVTPGKAQVFRTGKPRSPQPDDAWQYFEEAAHRRRADVSELYEQVKVTDEELDTPIFE</sequence>
<proteinExistence type="predicted"/>
<dbReference type="AlphaFoldDB" id="A0A4V2S3Y0"/>
<name>A0A4V2S3Y0_9ACTN</name>
<gene>
    <name evidence="1" type="ORF">EV646_107202</name>
</gene>
<organism evidence="1 2">
    <name type="scientific">Kribbella antiqua</name>
    <dbReference type="NCBI Taxonomy" id="2512217"/>
    <lineage>
        <taxon>Bacteria</taxon>
        <taxon>Bacillati</taxon>
        <taxon>Actinomycetota</taxon>
        <taxon>Actinomycetes</taxon>
        <taxon>Propionibacteriales</taxon>
        <taxon>Kribbellaceae</taxon>
        <taxon>Kribbella</taxon>
    </lineage>
</organism>